<reference evidence="1" key="1">
    <citation type="journal article" date="2022" name="bioRxiv">
        <title>Sequencing and chromosome-scale assembly of the giantPleurodeles waltlgenome.</title>
        <authorList>
            <person name="Brown T."/>
            <person name="Elewa A."/>
            <person name="Iarovenko S."/>
            <person name="Subramanian E."/>
            <person name="Araus A.J."/>
            <person name="Petzold A."/>
            <person name="Susuki M."/>
            <person name="Suzuki K.-i.T."/>
            <person name="Hayashi T."/>
            <person name="Toyoda A."/>
            <person name="Oliveira C."/>
            <person name="Osipova E."/>
            <person name="Leigh N.D."/>
            <person name="Simon A."/>
            <person name="Yun M.H."/>
        </authorList>
    </citation>
    <scope>NUCLEOTIDE SEQUENCE</scope>
    <source>
        <strain evidence="1">20211129_DDA</strain>
        <tissue evidence="1">Liver</tissue>
    </source>
</reference>
<organism evidence="1 2">
    <name type="scientific">Pleurodeles waltl</name>
    <name type="common">Iberian ribbed newt</name>
    <dbReference type="NCBI Taxonomy" id="8319"/>
    <lineage>
        <taxon>Eukaryota</taxon>
        <taxon>Metazoa</taxon>
        <taxon>Chordata</taxon>
        <taxon>Craniata</taxon>
        <taxon>Vertebrata</taxon>
        <taxon>Euteleostomi</taxon>
        <taxon>Amphibia</taxon>
        <taxon>Batrachia</taxon>
        <taxon>Caudata</taxon>
        <taxon>Salamandroidea</taxon>
        <taxon>Salamandridae</taxon>
        <taxon>Pleurodelinae</taxon>
        <taxon>Pleurodeles</taxon>
    </lineage>
</organism>
<accession>A0AAV7PIE0</accession>
<evidence type="ECO:0000313" key="2">
    <source>
        <dbReference type="Proteomes" id="UP001066276"/>
    </source>
</evidence>
<gene>
    <name evidence="1" type="ORF">NDU88_005973</name>
</gene>
<proteinExistence type="predicted"/>
<sequence>MLPGHVDAWGFEDKDTRDSLREGAALYFKENRGSVSSAGTLWEAFRAVLRRQEQALIEVTKKESQLKCAAFARDVVRLEEVALTSGIPSGLREIATETTGIAVP</sequence>
<keyword evidence="2" id="KW-1185">Reference proteome</keyword>
<evidence type="ECO:0000313" key="1">
    <source>
        <dbReference type="EMBL" id="KAJ1127574.1"/>
    </source>
</evidence>
<dbReference type="EMBL" id="JANPWB010000011">
    <property type="protein sequence ID" value="KAJ1127574.1"/>
    <property type="molecule type" value="Genomic_DNA"/>
</dbReference>
<dbReference type="Proteomes" id="UP001066276">
    <property type="component" value="Chromosome 7"/>
</dbReference>
<protein>
    <submittedName>
        <fullName evidence="1">Uncharacterized protein</fullName>
    </submittedName>
</protein>
<name>A0AAV7PIE0_PLEWA</name>
<comment type="caution">
    <text evidence="1">The sequence shown here is derived from an EMBL/GenBank/DDBJ whole genome shotgun (WGS) entry which is preliminary data.</text>
</comment>
<dbReference type="AlphaFoldDB" id="A0AAV7PIE0"/>